<feature type="non-terminal residue" evidence="1">
    <location>
        <position position="1"/>
    </location>
</feature>
<gene>
    <name evidence="1" type="ORF">METZ01_LOCUS120739</name>
</gene>
<evidence type="ECO:0000313" key="1">
    <source>
        <dbReference type="EMBL" id="SVA67885.1"/>
    </source>
</evidence>
<reference evidence="1" key="1">
    <citation type="submission" date="2018-05" db="EMBL/GenBank/DDBJ databases">
        <authorList>
            <person name="Lanie J.A."/>
            <person name="Ng W.-L."/>
            <person name="Kazmierczak K.M."/>
            <person name="Andrzejewski T.M."/>
            <person name="Davidsen T.M."/>
            <person name="Wayne K.J."/>
            <person name="Tettelin H."/>
            <person name="Glass J.I."/>
            <person name="Rusch D."/>
            <person name="Podicherti R."/>
            <person name="Tsui H.-C.T."/>
            <person name="Winkler M.E."/>
        </authorList>
    </citation>
    <scope>NUCLEOTIDE SEQUENCE</scope>
</reference>
<accession>A0A381XT54</accession>
<sequence>TIDLSAMGHGRIMRGEPFLEKAII</sequence>
<protein>
    <submittedName>
        <fullName evidence="1">Uncharacterized protein</fullName>
    </submittedName>
</protein>
<name>A0A381XT54_9ZZZZ</name>
<dbReference type="EMBL" id="UINC01016275">
    <property type="protein sequence ID" value="SVA67885.1"/>
    <property type="molecule type" value="Genomic_DNA"/>
</dbReference>
<proteinExistence type="predicted"/>
<organism evidence="1">
    <name type="scientific">marine metagenome</name>
    <dbReference type="NCBI Taxonomy" id="408172"/>
    <lineage>
        <taxon>unclassified sequences</taxon>
        <taxon>metagenomes</taxon>
        <taxon>ecological metagenomes</taxon>
    </lineage>
</organism>
<dbReference type="AlphaFoldDB" id="A0A381XT54"/>